<dbReference type="PANTHER" id="PTHR46285:SF3">
    <property type="entry name" value="PROTEINASE INHIBITOR I4, SERPIN (DUF716)"/>
    <property type="match status" value="1"/>
</dbReference>
<dbReference type="AlphaFoldDB" id="A0AAV6W7C6"/>
<dbReference type="InterPro" id="IPR006904">
    <property type="entry name" value="DUF716"/>
</dbReference>
<proteinExistence type="inferred from homology"/>
<feature type="transmembrane region" description="Helical" evidence="6">
    <location>
        <begin position="184"/>
        <end position="206"/>
    </location>
</feature>
<protein>
    <submittedName>
        <fullName evidence="7">Uncharacterized protein</fullName>
    </submittedName>
</protein>
<evidence type="ECO:0000256" key="1">
    <source>
        <dbReference type="ARBA" id="ARBA00004141"/>
    </source>
</evidence>
<evidence type="ECO:0000256" key="5">
    <source>
        <dbReference type="ARBA" id="ARBA00023136"/>
    </source>
</evidence>
<dbReference type="Proteomes" id="UP000826271">
    <property type="component" value="Unassembled WGS sequence"/>
</dbReference>
<evidence type="ECO:0000313" key="7">
    <source>
        <dbReference type="EMBL" id="KAG8363649.1"/>
    </source>
</evidence>
<comment type="subcellular location">
    <subcellularLocation>
        <location evidence="1">Membrane</location>
        <topology evidence="1">Multi-pass membrane protein</topology>
    </subcellularLocation>
</comment>
<gene>
    <name evidence="7" type="ORF">BUALT_Bualt19G0044500</name>
</gene>
<feature type="transmembrane region" description="Helical" evidence="6">
    <location>
        <begin position="128"/>
        <end position="146"/>
    </location>
</feature>
<feature type="transmembrane region" description="Helical" evidence="6">
    <location>
        <begin position="33"/>
        <end position="52"/>
    </location>
</feature>
<dbReference type="PANTHER" id="PTHR46285">
    <property type="entry name" value="PROTEINASE INHIBITOR I4, SERPIN (DUF716)-RELATED"/>
    <property type="match status" value="1"/>
</dbReference>
<evidence type="ECO:0000256" key="2">
    <source>
        <dbReference type="ARBA" id="ARBA00006948"/>
    </source>
</evidence>
<keyword evidence="8" id="KW-1185">Reference proteome</keyword>
<keyword evidence="5 6" id="KW-0472">Membrane</keyword>
<comment type="similarity">
    <text evidence="2">Belongs to the TMEM45 family.</text>
</comment>
<dbReference type="EMBL" id="WHWC01000019">
    <property type="protein sequence ID" value="KAG8363649.1"/>
    <property type="molecule type" value="Genomic_DNA"/>
</dbReference>
<evidence type="ECO:0000256" key="6">
    <source>
        <dbReference type="SAM" id="Phobius"/>
    </source>
</evidence>
<sequence>MLVTSIFISMEIVIGRNPISPDGSISTKSLRHFEHSIIAVSFFIYALFAVLLDKIMRPGPAQHGLSHFLQAIAFGQQLLILHLHSTDHMGIEGQYHWLLQIVTFISLVATLLIIGYPRSFLSSFVRNFFVVFQGFWLIVIGIMLWTPEWIPKGCYLKSEAGRDAVLCHGDRALGRAKALVNLQFGLYLSMFTVFVMCFYLVMIKLYPEVKIEYQSLTKYDEQEEGINYKVEADREETKLCLS</sequence>
<dbReference type="Pfam" id="PF04819">
    <property type="entry name" value="DUF716"/>
    <property type="match status" value="1"/>
</dbReference>
<feature type="transmembrane region" description="Helical" evidence="6">
    <location>
        <begin position="95"/>
        <end position="116"/>
    </location>
</feature>
<comment type="caution">
    <text evidence="7">The sequence shown here is derived from an EMBL/GenBank/DDBJ whole genome shotgun (WGS) entry which is preliminary data.</text>
</comment>
<reference evidence="7" key="1">
    <citation type="submission" date="2019-10" db="EMBL/GenBank/DDBJ databases">
        <authorList>
            <person name="Zhang R."/>
            <person name="Pan Y."/>
            <person name="Wang J."/>
            <person name="Ma R."/>
            <person name="Yu S."/>
        </authorList>
    </citation>
    <scope>NUCLEOTIDE SEQUENCE</scope>
    <source>
        <strain evidence="7">LA-IB0</strain>
        <tissue evidence="7">Leaf</tissue>
    </source>
</reference>
<dbReference type="GO" id="GO:0016020">
    <property type="term" value="C:membrane"/>
    <property type="evidence" value="ECO:0007669"/>
    <property type="project" value="UniProtKB-SubCell"/>
</dbReference>
<organism evidence="7 8">
    <name type="scientific">Buddleja alternifolia</name>
    <dbReference type="NCBI Taxonomy" id="168488"/>
    <lineage>
        <taxon>Eukaryota</taxon>
        <taxon>Viridiplantae</taxon>
        <taxon>Streptophyta</taxon>
        <taxon>Embryophyta</taxon>
        <taxon>Tracheophyta</taxon>
        <taxon>Spermatophyta</taxon>
        <taxon>Magnoliopsida</taxon>
        <taxon>eudicotyledons</taxon>
        <taxon>Gunneridae</taxon>
        <taxon>Pentapetalae</taxon>
        <taxon>asterids</taxon>
        <taxon>lamiids</taxon>
        <taxon>Lamiales</taxon>
        <taxon>Scrophulariaceae</taxon>
        <taxon>Buddlejeae</taxon>
        <taxon>Buddleja</taxon>
    </lineage>
</organism>
<evidence type="ECO:0000313" key="8">
    <source>
        <dbReference type="Proteomes" id="UP000826271"/>
    </source>
</evidence>
<evidence type="ECO:0000256" key="4">
    <source>
        <dbReference type="ARBA" id="ARBA00022989"/>
    </source>
</evidence>
<evidence type="ECO:0000256" key="3">
    <source>
        <dbReference type="ARBA" id="ARBA00022692"/>
    </source>
</evidence>
<keyword evidence="4 6" id="KW-1133">Transmembrane helix</keyword>
<name>A0AAV6W7C6_9LAMI</name>
<keyword evidence="3 6" id="KW-0812">Transmembrane</keyword>
<accession>A0AAV6W7C6</accession>